<dbReference type="Proteomes" id="UP001055167">
    <property type="component" value="Unassembled WGS sequence"/>
</dbReference>
<evidence type="ECO:0000256" key="1">
    <source>
        <dbReference type="SAM" id="Phobius"/>
    </source>
</evidence>
<sequence length="84" mass="8659">MAAPRSTDPRDALIAWSVVAVTLGTILLANFAPAARQAPASPAQDPGCREWTDACVTCTRAGDGTACSMPGIACVREAPRCTAR</sequence>
<keyword evidence="3" id="KW-1185">Reference proteome</keyword>
<organism evidence="2 3">
    <name type="scientific">Methylobacterium crusticola</name>
    <dbReference type="NCBI Taxonomy" id="1697972"/>
    <lineage>
        <taxon>Bacteria</taxon>
        <taxon>Pseudomonadati</taxon>
        <taxon>Pseudomonadota</taxon>
        <taxon>Alphaproteobacteria</taxon>
        <taxon>Hyphomicrobiales</taxon>
        <taxon>Methylobacteriaceae</taxon>
        <taxon>Methylobacterium</taxon>
    </lineage>
</organism>
<protein>
    <submittedName>
        <fullName evidence="2">Uncharacterized protein</fullName>
    </submittedName>
</protein>
<accession>A0ABQ4QZ73</accession>
<dbReference type="RefSeq" id="WP_128560740.1">
    <property type="nucleotide sequence ID" value="NZ_BPQH01000010.1"/>
</dbReference>
<feature type="transmembrane region" description="Helical" evidence="1">
    <location>
        <begin position="12"/>
        <end position="32"/>
    </location>
</feature>
<proteinExistence type="predicted"/>
<keyword evidence="1" id="KW-1133">Transmembrane helix</keyword>
<keyword evidence="1" id="KW-0812">Transmembrane</keyword>
<keyword evidence="1" id="KW-0472">Membrane</keyword>
<comment type="caution">
    <text evidence="2">The sequence shown here is derived from an EMBL/GenBank/DDBJ whole genome shotgun (WGS) entry which is preliminary data.</text>
</comment>
<gene>
    <name evidence="2" type="ORF">OPKNFCMD_3453</name>
</gene>
<reference evidence="2" key="2">
    <citation type="submission" date="2021-08" db="EMBL/GenBank/DDBJ databases">
        <authorList>
            <person name="Tani A."/>
            <person name="Ola A."/>
            <person name="Ogura Y."/>
            <person name="Katsura K."/>
            <person name="Hayashi T."/>
        </authorList>
    </citation>
    <scope>NUCLEOTIDE SEQUENCE</scope>
    <source>
        <strain evidence="2">KCTC 52305</strain>
    </source>
</reference>
<reference evidence="2" key="1">
    <citation type="journal article" date="2021" name="Front. Microbiol.">
        <title>Comprehensive Comparative Genomics and Phenotyping of Methylobacterium Species.</title>
        <authorList>
            <person name="Alessa O."/>
            <person name="Ogura Y."/>
            <person name="Fujitani Y."/>
            <person name="Takami H."/>
            <person name="Hayashi T."/>
            <person name="Sahin N."/>
            <person name="Tani A."/>
        </authorList>
    </citation>
    <scope>NUCLEOTIDE SEQUENCE</scope>
    <source>
        <strain evidence="2">KCTC 52305</strain>
    </source>
</reference>
<evidence type="ECO:0000313" key="2">
    <source>
        <dbReference type="EMBL" id="GJD50708.1"/>
    </source>
</evidence>
<evidence type="ECO:0000313" key="3">
    <source>
        <dbReference type="Proteomes" id="UP001055167"/>
    </source>
</evidence>
<name>A0ABQ4QZ73_9HYPH</name>
<dbReference type="EMBL" id="BPQH01000010">
    <property type="protein sequence ID" value="GJD50708.1"/>
    <property type="molecule type" value="Genomic_DNA"/>
</dbReference>